<keyword evidence="3" id="KW-1185">Reference proteome</keyword>
<evidence type="ECO:0000313" key="2">
    <source>
        <dbReference type="EMBL" id="CEF66528.1"/>
    </source>
</evidence>
<keyword evidence="1" id="KW-0472">Membrane</keyword>
<gene>
    <name evidence="2 4 5" type="ORF">SRAE_2000119600</name>
</gene>
<organism evidence="2">
    <name type="scientific">Strongyloides ratti</name>
    <name type="common">Parasitic roundworm</name>
    <dbReference type="NCBI Taxonomy" id="34506"/>
    <lineage>
        <taxon>Eukaryota</taxon>
        <taxon>Metazoa</taxon>
        <taxon>Ecdysozoa</taxon>
        <taxon>Nematoda</taxon>
        <taxon>Chromadorea</taxon>
        <taxon>Rhabditida</taxon>
        <taxon>Tylenchina</taxon>
        <taxon>Panagrolaimomorpha</taxon>
        <taxon>Strongyloidoidea</taxon>
        <taxon>Strongyloididae</taxon>
        <taxon>Strongyloides</taxon>
    </lineage>
</organism>
<dbReference type="AlphaFoldDB" id="A0A090LEF7"/>
<dbReference type="WBParaSite" id="SRAE_2000119600.1">
    <property type="protein sequence ID" value="SRAE_2000119600.1"/>
    <property type="gene ID" value="WBGene00261398"/>
</dbReference>
<protein>
    <submittedName>
        <fullName evidence="2 4">Uncharacterized protein</fullName>
    </submittedName>
</protein>
<dbReference type="CTD" id="36378892"/>
<keyword evidence="1" id="KW-1133">Transmembrane helix</keyword>
<keyword evidence="1" id="KW-0812">Transmembrane</keyword>
<proteinExistence type="predicted"/>
<dbReference type="EMBL" id="LN609529">
    <property type="protein sequence ID" value="CEF66528.1"/>
    <property type="molecule type" value="Genomic_DNA"/>
</dbReference>
<evidence type="ECO:0000313" key="3">
    <source>
        <dbReference type="Proteomes" id="UP000035682"/>
    </source>
</evidence>
<evidence type="ECO:0000313" key="5">
    <source>
        <dbReference type="WormBase" id="SRAE_2000119600"/>
    </source>
</evidence>
<evidence type="ECO:0000256" key="1">
    <source>
        <dbReference type="SAM" id="Phobius"/>
    </source>
</evidence>
<feature type="transmembrane region" description="Helical" evidence="1">
    <location>
        <begin position="56"/>
        <end position="76"/>
    </location>
</feature>
<name>A0A090LEF7_STRRB</name>
<reference evidence="2 3" key="1">
    <citation type="submission" date="2014-09" db="EMBL/GenBank/DDBJ databases">
        <authorList>
            <person name="Martin A.A."/>
        </authorList>
    </citation>
    <scope>NUCLEOTIDE SEQUENCE</scope>
    <source>
        <strain evidence="3">ED321</strain>
        <strain evidence="2">ED321 Heterogonic</strain>
    </source>
</reference>
<accession>A0A090LEF7</accession>
<dbReference type="Proteomes" id="UP000035682">
    <property type="component" value="Unplaced"/>
</dbReference>
<dbReference type="GeneID" id="36378892"/>
<evidence type="ECO:0000313" key="4">
    <source>
        <dbReference type="WBParaSite" id="SRAE_2000119600.1"/>
    </source>
</evidence>
<reference evidence="4" key="2">
    <citation type="submission" date="2020-12" db="UniProtKB">
        <authorList>
            <consortium name="WormBaseParasite"/>
        </authorList>
    </citation>
    <scope>IDENTIFICATION</scope>
</reference>
<dbReference type="RefSeq" id="XP_024505728.1">
    <property type="nucleotide sequence ID" value="XM_024652119.1"/>
</dbReference>
<sequence length="100" mass="11917">MFIIKVLLLIFGLPFLFIIGNDDGNKTFYKKIIYDEVHRPHTISTPLIPWYEFYKFQLILIGCQLLLFTVFTIIGWDHLKYFCFGTDDINSTRMKKFAKK</sequence>
<dbReference type="WormBase" id="SRAE_2000119600">
    <property type="protein sequence ID" value="SRP10589"/>
    <property type="gene ID" value="WBGene00261398"/>
</dbReference>